<proteinExistence type="inferred from homology"/>
<dbReference type="EMBL" id="VOHE01000003">
    <property type="protein sequence ID" value="TWT19932.1"/>
    <property type="molecule type" value="Genomic_DNA"/>
</dbReference>
<dbReference type="PRINTS" id="PR00377">
    <property type="entry name" value="IMPHPHTASES"/>
</dbReference>
<dbReference type="PANTHER" id="PTHR20854:SF4">
    <property type="entry name" value="INOSITOL-1-MONOPHOSPHATASE-RELATED"/>
    <property type="match status" value="1"/>
</dbReference>
<keyword evidence="7 8" id="KW-0460">Magnesium</keyword>
<dbReference type="Gene3D" id="3.30.540.10">
    <property type="entry name" value="Fructose-1,6-Bisphosphatase, subunit A, domain 1"/>
    <property type="match status" value="1"/>
</dbReference>
<sequence length="262" mass="27306">MIEAAQAAGSGLLRRHAQLSELMVQTKSGPADLVSIADREAEDTVRGLLAKARPSYAFLGEEGGVAGGSDQAQRWIVDPLDGTTNFLFGCPLWGVNVALEREGEVVAGVTYLPVLDELFVAERGKGAWLNGRRIRVSARGELIASVLACGIPFAGKPDHPVFAREMALLSAGTAGIRRTGACAVDMAWVAAGRWDAYWERALSAWDMAPGVILVREAGGVATSVAGDALDIGGGNVCVSNGAIHAALVATLDQALREEASIA</sequence>
<dbReference type="EC" id="3.1.3.25" evidence="9"/>
<accession>A0A5C5U2T7</accession>
<dbReference type="Pfam" id="PF00459">
    <property type="entry name" value="Inositol_P"/>
    <property type="match status" value="1"/>
</dbReference>
<keyword evidence="6" id="KW-0804">Transcription</keyword>
<feature type="binding site" evidence="8">
    <location>
        <position position="81"/>
    </location>
    <ligand>
        <name>Mg(2+)</name>
        <dbReference type="ChEBI" id="CHEBI:18420"/>
        <label>1</label>
        <note>catalytic</note>
    </ligand>
</feature>
<evidence type="ECO:0000256" key="4">
    <source>
        <dbReference type="ARBA" id="ARBA00022723"/>
    </source>
</evidence>
<gene>
    <name evidence="10" type="ORF">FQY79_08560</name>
</gene>
<dbReference type="OrthoDB" id="9785695at2"/>
<dbReference type="Gene3D" id="3.40.190.80">
    <property type="match status" value="1"/>
</dbReference>
<dbReference type="GO" id="GO:0031564">
    <property type="term" value="P:transcription antitermination"/>
    <property type="evidence" value="ECO:0007669"/>
    <property type="project" value="UniProtKB-KW"/>
</dbReference>
<dbReference type="FunFam" id="3.30.540.10:FF:000003">
    <property type="entry name" value="Inositol-1-monophosphatase"/>
    <property type="match status" value="1"/>
</dbReference>
<evidence type="ECO:0000256" key="1">
    <source>
        <dbReference type="ARBA" id="ARBA00001033"/>
    </source>
</evidence>
<evidence type="ECO:0000256" key="6">
    <source>
        <dbReference type="ARBA" id="ARBA00022814"/>
    </source>
</evidence>
<dbReference type="GO" id="GO:0046872">
    <property type="term" value="F:metal ion binding"/>
    <property type="evidence" value="ECO:0007669"/>
    <property type="project" value="UniProtKB-KW"/>
</dbReference>
<dbReference type="InterPro" id="IPR000760">
    <property type="entry name" value="Inositol_monophosphatase-like"/>
</dbReference>
<evidence type="ECO:0000256" key="9">
    <source>
        <dbReference type="RuleBase" id="RU364068"/>
    </source>
</evidence>
<comment type="cofactor">
    <cofactor evidence="2 8 9">
        <name>Mg(2+)</name>
        <dbReference type="ChEBI" id="CHEBI:18420"/>
    </cofactor>
</comment>
<feature type="binding site" evidence="8">
    <location>
        <position position="78"/>
    </location>
    <ligand>
        <name>Mg(2+)</name>
        <dbReference type="ChEBI" id="CHEBI:18420"/>
        <label>1</label>
        <note>catalytic</note>
    </ligand>
</feature>
<evidence type="ECO:0000313" key="10">
    <source>
        <dbReference type="EMBL" id="TWT19932.1"/>
    </source>
</evidence>
<reference evidence="10 11" key="1">
    <citation type="submission" date="2019-07" db="EMBL/GenBank/DDBJ databases">
        <title>Luteimonas sp. YD-1 nov., isolated from acidic soil.</title>
        <authorList>
            <person name="Zhou J."/>
        </authorList>
    </citation>
    <scope>NUCLEOTIDE SEQUENCE [LARGE SCALE GENOMIC DNA]</scope>
    <source>
        <strain evidence="10 11">YD-1</strain>
    </source>
</reference>
<dbReference type="InterPro" id="IPR022337">
    <property type="entry name" value="Inositol_monophosphatase_SuhB"/>
</dbReference>
<organism evidence="10 11">
    <name type="scientific">Luteimonas wenzhouensis</name>
    <dbReference type="NCBI Taxonomy" id="2599615"/>
    <lineage>
        <taxon>Bacteria</taxon>
        <taxon>Pseudomonadati</taxon>
        <taxon>Pseudomonadota</taxon>
        <taxon>Gammaproteobacteria</taxon>
        <taxon>Lysobacterales</taxon>
        <taxon>Lysobacteraceae</taxon>
        <taxon>Luteimonas</taxon>
    </lineage>
</organism>
<dbReference type="PRINTS" id="PR01959">
    <property type="entry name" value="SBIMPHPHTASE"/>
</dbReference>
<feature type="binding site" evidence="8">
    <location>
        <position position="80"/>
    </location>
    <ligand>
        <name>Mg(2+)</name>
        <dbReference type="ChEBI" id="CHEBI:18420"/>
        <label>1</label>
        <note>catalytic</note>
    </ligand>
</feature>
<feature type="binding site" evidence="8">
    <location>
        <position position="61"/>
    </location>
    <ligand>
        <name>Mg(2+)</name>
        <dbReference type="ChEBI" id="CHEBI:18420"/>
        <label>1</label>
        <note>catalytic</note>
    </ligand>
</feature>
<keyword evidence="5 9" id="KW-0378">Hydrolase</keyword>
<dbReference type="GO" id="GO:0007165">
    <property type="term" value="P:signal transduction"/>
    <property type="evidence" value="ECO:0007669"/>
    <property type="project" value="TreeGrafter"/>
</dbReference>
<evidence type="ECO:0000256" key="8">
    <source>
        <dbReference type="PIRSR" id="PIRSR600760-2"/>
    </source>
</evidence>
<evidence type="ECO:0000313" key="11">
    <source>
        <dbReference type="Proteomes" id="UP000315949"/>
    </source>
</evidence>
<keyword evidence="4 8" id="KW-0479">Metal-binding</keyword>
<protein>
    <recommendedName>
        <fullName evidence="9">Inositol-1-monophosphatase</fullName>
        <ecNumber evidence="9">3.1.3.25</ecNumber>
    </recommendedName>
</protein>
<dbReference type="GO" id="GO:0006020">
    <property type="term" value="P:inositol metabolic process"/>
    <property type="evidence" value="ECO:0007669"/>
    <property type="project" value="TreeGrafter"/>
</dbReference>
<comment type="catalytic activity">
    <reaction evidence="1 9">
        <text>a myo-inositol phosphate + H2O = myo-inositol + phosphate</text>
        <dbReference type="Rhea" id="RHEA:24056"/>
        <dbReference type="ChEBI" id="CHEBI:15377"/>
        <dbReference type="ChEBI" id="CHEBI:17268"/>
        <dbReference type="ChEBI" id="CHEBI:43474"/>
        <dbReference type="ChEBI" id="CHEBI:84139"/>
        <dbReference type="EC" id="3.1.3.25"/>
    </reaction>
</comment>
<evidence type="ECO:0000256" key="3">
    <source>
        <dbReference type="ARBA" id="ARBA00009759"/>
    </source>
</evidence>
<dbReference type="Proteomes" id="UP000315949">
    <property type="component" value="Unassembled WGS sequence"/>
</dbReference>
<evidence type="ECO:0000256" key="2">
    <source>
        <dbReference type="ARBA" id="ARBA00001946"/>
    </source>
</evidence>
<comment type="caution">
    <text evidence="10">The sequence shown here is derived from an EMBL/GenBank/DDBJ whole genome shotgun (WGS) entry which is preliminary data.</text>
</comment>
<dbReference type="CDD" id="cd01639">
    <property type="entry name" value="IMPase"/>
    <property type="match status" value="1"/>
</dbReference>
<dbReference type="PANTHER" id="PTHR20854">
    <property type="entry name" value="INOSITOL MONOPHOSPHATASE"/>
    <property type="match status" value="1"/>
</dbReference>
<keyword evidence="6" id="KW-0889">Transcription antitermination</keyword>
<dbReference type="InterPro" id="IPR033942">
    <property type="entry name" value="IMPase"/>
</dbReference>
<keyword evidence="6" id="KW-0805">Transcription regulation</keyword>
<dbReference type="SUPFAM" id="SSF56655">
    <property type="entry name" value="Carbohydrate phosphatase"/>
    <property type="match status" value="1"/>
</dbReference>
<name>A0A5C5U2T7_9GAMM</name>
<dbReference type="AlphaFoldDB" id="A0A5C5U2T7"/>
<feature type="binding site" evidence="8">
    <location>
        <position position="206"/>
    </location>
    <ligand>
        <name>Mg(2+)</name>
        <dbReference type="ChEBI" id="CHEBI:18420"/>
        <label>1</label>
        <note>catalytic</note>
    </ligand>
</feature>
<comment type="similarity">
    <text evidence="3 9">Belongs to the inositol monophosphatase superfamily.</text>
</comment>
<dbReference type="GO" id="GO:0008934">
    <property type="term" value="F:inositol monophosphate 1-phosphatase activity"/>
    <property type="evidence" value="ECO:0007669"/>
    <property type="project" value="InterPro"/>
</dbReference>
<keyword evidence="11" id="KW-1185">Reference proteome</keyword>
<evidence type="ECO:0000256" key="5">
    <source>
        <dbReference type="ARBA" id="ARBA00022801"/>
    </source>
</evidence>
<evidence type="ECO:0000256" key="7">
    <source>
        <dbReference type="ARBA" id="ARBA00022842"/>
    </source>
</evidence>